<dbReference type="GO" id="GO:0005737">
    <property type="term" value="C:cytoplasm"/>
    <property type="evidence" value="ECO:0007669"/>
    <property type="project" value="InterPro"/>
</dbReference>
<dbReference type="SUPFAM" id="SSF55785">
    <property type="entry name" value="PYP-like sensor domain (PAS domain)"/>
    <property type="match status" value="1"/>
</dbReference>
<dbReference type="SMART" id="SM00387">
    <property type="entry name" value="HATPase_c"/>
    <property type="match status" value="1"/>
</dbReference>
<feature type="active site" evidence="6">
    <location>
        <position position="133"/>
    </location>
</feature>
<protein>
    <recommendedName>
        <fullName evidence="2">histidine kinase</fullName>
        <ecNumber evidence="2">2.7.13.3</ecNumber>
    </recommendedName>
</protein>
<dbReference type="InterPro" id="IPR000780">
    <property type="entry name" value="CheR_MeTrfase"/>
</dbReference>
<evidence type="ECO:0000256" key="4">
    <source>
        <dbReference type="ARBA" id="ARBA00022679"/>
    </source>
</evidence>
<dbReference type="SMART" id="SM00138">
    <property type="entry name" value="MeTrc"/>
    <property type="match status" value="1"/>
</dbReference>
<comment type="caution">
    <text evidence="11">The sequence shown here is derived from an EMBL/GenBank/DDBJ whole genome shotgun (WGS) entry which is preliminary data.</text>
</comment>
<feature type="domain" description="CheR-type methyltransferase" evidence="10">
    <location>
        <begin position="202"/>
        <end position="443"/>
    </location>
</feature>
<keyword evidence="7" id="KW-0175">Coiled coil</keyword>
<dbReference type="RefSeq" id="WP_131955749.1">
    <property type="nucleotide sequence ID" value="NZ_SMFL01000001.1"/>
</dbReference>
<evidence type="ECO:0000259" key="10">
    <source>
        <dbReference type="PROSITE" id="PS50123"/>
    </source>
</evidence>
<dbReference type="Pfam" id="PF03705">
    <property type="entry name" value="CheR_N"/>
    <property type="match status" value="1"/>
</dbReference>
<evidence type="ECO:0000313" key="11">
    <source>
        <dbReference type="EMBL" id="TDE18133.1"/>
    </source>
</evidence>
<dbReference type="SUPFAM" id="SSF55874">
    <property type="entry name" value="ATPase domain of HSP90 chaperone/DNA topoisomerase II/histidine kinase"/>
    <property type="match status" value="1"/>
</dbReference>
<dbReference type="GO" id="GO:0000156">
    <property type="term" value="F:phosphorelay response regulator activity"/>
    <property type="evidence" value="ECO:0007669"/>
    <property type="project" value="InterPro"/>
</dbReference>
<dbReference type="InterPro" id="IPR029063">
    <property type="entry name" value="SAM-dependent_MTases_sf"/>
</dbReference>
<evidence type="ECO:0000256" key="2">
    <source>
        <dbReference type="ARBA" id="ARBA00012438"/>
    </source>
</evidence>
<dbReference type="CDD" id="cd16434">
    <property type="entry name" value="CheB-CheR_fusion"/>
    <property type="match status" value="1"/>
</dbReference>
<reference evidence="11 12" key="1">
    <citation type="submission" date="2019-03" db="EMBL/GenBank/DDBJ databases">
        <title>Dyadobacter AR-3-6 sp. nov., isolated from arctic soil.</title>
        <authorList>
            <person name="Chaudhary D.K."/>
        </authorList>
    </citation>
    <scope>NUCLEOTIDE SEQUENCE [LARGE SCALE GENOMIC DNA]</scope>
    <source>
        <strain evidence="11 12">AR-3-6</strain>
    </source>
</reference>
<dbReference type="SUPFAM" id="SSF47757">
    <property type="entry name" value="Chemotaxis receptor methyltransferase CheR, N-terminal domain"/>
    <property type="match status" value="1"/>
</dbReference>
<dbReference type="SUPFAM" id="SSF53335">
    <property type="entry name" value="S-adenosyl-L-methionine-dependent methyltransferases"/>
    <property type="match status" value="1"/>
</dbReference>
<dbReference type="Pfam" id="PF01339">
    <property type="entry name" value="CheB_methylest"/>
    <property type="match status" value="1"/>
</dbReference>
<dbReference type="SUPFAM" id="SSF52738">
    <property type="entry name" value="Methylesterase CheB, C-terminal domain"/>
    <property type="match status" value="1"/>
</dbReference>
<organism evidence="11 12">
    <name type="scientific">Dyadobacter psychrotolerans</name>
    <dbReference type="NCBI Taxonomy" id="2541721"/>
    <lineage>
        <taxon>Bacteria</taxon>
        <taxon>Pseudomonadati</taxon>
        <taxon>Bacteroidota</taxon>
        <taxon>Cytophagia</taxon>
        <taxon>Cytophagales</taxon>
        <taxon>Spirosomataceae</taxon>
        <taxon>Dyadobacter</taxon>
    </lineage>
</organism>
<evidence type="ECO:0000256" key="5">
    <source>
        <dbReference type="ARBA" id="ARBA00022777"/>
    </source>
</evidence>
<keyword evidence="5" id="KW-0418">Kinase</keyword>
<dbReference type="PANTHER" id="PTHR24422:SF27">
    <property type="entry name" value="PROTEIN-GLUTAMATE O-METHYLTRANSFERASE"/>
    <property type="match status" value="1"/>
</dbReference>
<dbReference type="InterPro" id="IPR005467">
    <property type="entry name" value="His_kinase_dom"/>
</dbReference>
<dbReference type="Proteomes" id="UP000294850">
    <property type="component" value="Unassembled WGS sequence"/>
</dbReference>
<feature type="active site" evidence="6">
    <location>
        <position position="41"/>
    </location>
</feature>
<dbReference type="GO" id="GO:0008984">
    <property type="term" value="F:protein-glutamate methylesterase activity"/>
    <property type="evidence" value="ECO:0007669"/>
    <property type="project" value="InterPro"/>
</dbReference>
<dbReference type="Gene3D" id="3.40.50.150">
    <property type="entry name" value="Vaccinia Virus protein VP39"/>
    <property type="match status" value="1"/>
</dbReference>
<dbReference type="Pfam" id="PF00512">
    <property type="entry name" value="HisKA"/>
    <property type="match status" value="1"/>
</dbReference>
<dbReference type="OrthoDB" id="9816309at2"/>
<dbReference type="EC" id="2.7.13.3" evidence="2"/>
<feature type="coiled-coil region" evidence="7">
    <location>
        <begin position="640"/>
        <end position="702"/>
    </location>
</feature>
<dbReference type="PROSITE" id="PS50122">
    <property type="entry name" value="CHEB"/>
    <property type="match status" value="1"/>
</dbReference>
<dbReference type="CDD" id="cd00082">
    <property type="entry name" value="HisKA"/>
    <property type="match status" value="1"/>
</dbReference>
<dbReference type="Pfam" id="PF13596">
    <property type="entry name" value="PAS_10"/>
    <property type="match status" value="1"/>
</dbReference>
<evidence type="ECO:0000256" key="1">
    <source>
        <dbReference type="ARBA" id="ARBA00000085"/>
    </source>
</evidence>
<keyword evidence="12" id="KW-1185">Reference proteome</keyword>
<dbReference type="InterPro" id="IPR036890">
    <property type="entry name" value="HATPase_C_sf"/>
</dbReference>
<gene>
    <name evidence="11" type="ORF">E0F88_00870</name>
</gene>
<feature type="domain" description="Histidine kinase" evidence="8">
    <location>
        <begin position="853"/>
        <end position="1063"/>
    </location>
</feature>
<proteinExistence type="predicted"/>
<name>A0A4R5E278_9BACT</name>
<keyword evidence="4" id="KW-0808">Transferase</keyword>
<evidence type="ECO:0000313" key="12">
    <source>
        <dbReference type="Proteomes" id="UP000294850"/>
    </source>
</evidence>
<dbReference type="InterPro" id="IPR036097">
    <property type="entry name" value="HisK_dim/P_sf"/>
</dbReference>
<dbReference type="PRINTS" id="PR00996">
    <property type="entry name" value="CHERMTFRASE"/>
</dbReference>
<dbReference type="EMBL" id="SMFL01000001">
    <property type="protein sequence ID" value="TDE18133.1"/>
    <property type="molecule type" value="Genomic_DNA"/>
</dbReference>
<dbReference type="AlphaFoldDB" id="A0A4R5E278"/>
<evidence type="ECO:0000256" key="6">
    <source>
        <dbReference type="PROSITE-ProRule" id="PRU00050"/>
    </source>
</evidence>
<dbReference type="Gene3D" id="1.10.287.130">
    <property type="match status" value="1"/>
</dbReference>
<evidence type="ECO:0000259" key="9">
    <source>
        <dbReference type="PROSITE" id="PS50122"/>
    </source>
</evidence>
<dbReference type="InterPro" id="IPR000673">
    <property type="entry name" value="Sig_transdc_resp-reg_Me-estase"/>
</dbReference>
<evidence type="ECO:0000256" key="7">
    <source>
        <dbReference type="SAM" id="Coils"/>
    </source>
</evidence>
<evidence type="ECO:0000256" key="3">
    <source>
        <dbReference type="ARBA" id="ARBA00022553"/>
    </source>
</evidence>
<dbReference type="SUPFAM" id="SSF47384">
    <property type="entry name" value="Homodimeric domain of signal transducing histidine kinase"/>
    <property type="match status" value="1"/>
</dbReference>
<dbReference type="GO" id="GO:0008757">
    <property type="term" value="F:S-adenosylmethionine-dependent methyltransferase activity"/>
    <property type="evidence" value="ECO:0007669"/>
    <property type="project" value="InterPro"/>
</dbReference>
<comment type="catalytic activity">
    <reaction evidence="1">
        <text>ATP + protein L-histidine = ADP + protein N-phospho-L-histidine.</text>
        <dbReference type="EC" id="2.7.13.3"/>
    </reaction>
</comment>
<dbReference type="InterPro" id="IPR050903">
    <property type="entry name" value="Bact_Chemotaxis_MeTrfase"/>
</dbReference>
<keyword evidence="6" id="KW-0378">Hydrolase</keyword>
<dbReference type="FunFam" id="3.30.565.10:FF:000006">
    <property type="entry name" value="Sensor histidine kinase WalK"/>
    <property type="match status" value="1"/>
</dbReference>
<dbReference type="Gene3D" id="3.40.50.180">
    <property type="entry name" value="Methylesterase CheB, C-terminal domain"/>
    <property type="match status" value="1"/>
</dbReference>
<dbReference type="PANTHER" id="PTHR24422">
    <property type="entry name" value="CHEMOTAXIS PROTEIN METHYLTRANSFERASE"/>
    <property type="match status" value="1"/>
</dbReference>
<dbReference type="SMART" id="SM00388">
    <property type="entry name" value="HisKA"/>
    <property type="match status" value="1"/>
</dbReference>
<dbReference type="InterPro" id="IPR035909">
    <property type="entry name" value="CheB_C"/>
</dbReference>
<dbReference type="GO" id="GO:0000155">
    <property type="term" value="F:phosphorelay sensor kinase activity"/>
    <property type="evidence" value="ECO:0007669"/>
    <property type="project" value="InterPro"/>
</dbReference>
<dbReference type="InterPro" id="IPR035965">
    <property type="entry name" value="PAS-like_dom_sf"/>
</dbReference>
<feature type="active site" evidence="6">
    <location>
        <position position="15"/>
    </location>
</feature>
<dbReference type="PROSITE" id="PS50109">
    <property type="entry name" value="HIS_KIN"/>
    <property type="match status" value="1"/>
</dbReference>
<accession>A0A4R5E278</accession>
<dbReference type="InterPro" id="IPR003594">
    <property type="entry name" value="HATPase_dom"/>
</dbReference>
<keyword evidence="3" id="KW-0597">Phosphoprotein</keyword>
<dbReference type="InterPro" id="IPR003661">
    <property type="entry name" value="HisK_dim/P_dom"/>
</dbReference>
<dbReference type="Gene3D" id="3.30.450.20">
    <property type="entry name" value="PAS domain"/>
    <property type="match status" value="1"/>
</dbReference>
<feature type="domain" description="CheB-type methylesterase" evidence="9">
    <location>
        <begin position="3"/>
        <end position="191"/>
    </location>
</feature>
<evidence type="ECO:0000259" key="8">
    <source>
        <dbReference type="PROSITE" id="PS50109"/>
    </source>
</evidence>
<dbReference type="Pfam" id="PF02518">
    <property type="entry name" value="HATPase_c"/>
    <property type="match status" value="1"/>
</dbReference>
<dbReference type="PROSITE" id="PS50123">
    <property type="entry name" value="CHER"/>
    <property type="match status" value="1"/>
</dbReference>
<dbReference type="Gene3D" id="3.30.565.10">
    <property type="entry name" value="Histidine kinase-like ATPase, C-terminal domain"/>
    <property type="match status" value="1"/>
</dbReference>
<sequence length="1066" mass="119988">MLTAEPHHIIAIGASAGGLEEINTFFDHTPVDGVSYIIVQHLSAEFKSRMVELLSRHSKLAVQLAENGMSIRGNQVYLIPNDKFMTVRGHCLYLRGRENDRSPHMTINTFFLSLAADYGPKAIGVVLSGMGSDGTDGIKAIKKAGGLVIAREPEGTEFHSMPANAIATGMVDFILEPASMPAVIEDYVKRDLDLMTSGINDERHLVEIIELINQQLPLDFSDYKQSTILRRIKRRAASNNFGELESYIEFVKANPLELEALAKDFLISVTGFFRDTEAFNFVETKVLPAIVTALEPQHELRMWVAGCATGEEAYSLAMLISEQLGDKINNCVVKIFATDIDSAALAHGGKGIYHSGIMGNVSKDRLERFFLLEGDKYRVKPELRKMVIFAQHDLVKNPPYCNMHFVSCRNLLIYMTPALQKKIYMMLLFGLRQHGYLFLGSSENPMPIMQSLEVVSKKLKVYKNLEANQAVRFDSFSLPELSYKRPADSTFAQEEILKSPDRTLGDAVSETLSKNQKELVICIDQNERILKFYGDNTKFLLQKIMTSDFTELLPGPLSVAYKTMINQVIKTGEASWVNGIKIKQGQDIVEVTLSIIPMIFKGRPNGFLVVRIQQDKLLQIYTDADADLAFDEEVYLNKYTLSLEQENKELKEKLAISNEKLYSMNENMQSFNEELLSANEEMQSTSEEMQSINEELHTINSDYQFKNKELLELNDDLNNYFRSNINGQLFIDSELRLIKFSPGAAKLINVVDGDIGRPLGNISTNFKIETIIKDIRQVLASDDLVVTKEIEAQNGKWYQAMTMPYIRHSSNKTSGAIITFNDISELKRTQQQLDKKNEILMRINADLENFVHTASHDLLDPLNSIEGSISVMNAINVNDPELNDFLPIINTSVKKFRSLISEIAVVAKIENDSLLTELVDMDEILDNIDWSLTEKIKSSGVVIKRDLQVKHIVFSKKNLRSILYNLISNAIKYRSENSPVIHVRIASEDDHTILSVQDNGMGMDKRHVDKIFDKYSRLHTEIDGHGIGLYLAKKIVNASGGTITVESEPEKGSKFTILLSKVPADL</sequence>
<dbReference type="InterPro" id="IPR022641">
    <property type="entry name" value="CheR_N"/>
</dbReference>
<dbReference type="GO" id="GO:0006935">
    <property type="term" value="P:chemotaxis"/>
    <property type="evidence" value="ECO:0007669"/>
    <property type="project" value="UniProtKB-UniRule"/>
</dbReference>
<dbReference type="CDD" id="cd00075">
    <property type="entry name" value="HATPase"/>
    <property type="match status" value="1"/>
</dbReference>
<dbReference type="InterPro" id="IPR022642">
    <property type="entry name" value="CheR_C"/>
</dbReference>
<keyword evidence="6" id="KW-0145">Chemotaxis</keyword>
<dbReference type="Pfam" id="PF01739">
    <property type="entry name" value="CheR"/>
    <property type="match status" value="1"/>
</dbReference>